<dbReference type="InterPro" id="IPR016040">
    <property type="entry name" value="NAD(P)-bd_dom"/>
</dbReference>
<accession>A0A177DPL5</accession>
<evidence type="ECO:0000256" key="1">
    <source>
        <dbReference type="ARBA" id="ARBA00038376"/>
    </source>
</evidence>
<feature type="domain" description="NAD(P)-binding" evidence="2">
    <location>
        <begin position="10"/>
        <end position="206"/>
    </location>
</feature>
<proteinExistence type="inferred from homology"/>
<evidence type="ECO:0000259" key="2">
    <source>
        <dbReference type="Pfam" id="PF13460"/>
    </source>
</evidence>
<protein>
    <submittedName>
        <fullName evidence="3">NAD(P)-binding protein</fullName>
    </submittedName>
</protein>
<gene>
    <name evidence="3" type="ORF">CC77DRAFT_836683</name>
</gene>
<dbReference type="OMA" id="NNYKRAM"/>
<dbReference type="RefSeq" id="XP_018387154.1">
    <property type="nucleotide sequence ID" value="XM_018533353.1"/>
</dbReference>
<name>A0A177DPL5_ALTAL</name>
<sequence length="219" mass="23706">MSKYHILVAGATGPSGLAFCNVALDAKHRLTLFVRNPSKVPQAIAQNTNAGIIEGGFDDMVALEAAAKCGADIFVSFIGPISGHKGTPLTEGYKRLLPLLASCNYKRTMILGTPSWASSEDKRSLLWQMSIGSIALFFRDAYKDFVGIGNYVTSLPLSEIKWTLFRVPFLTDAAPSEVYAGPLGAPHISLKLSRASMANWLLQEIDKAQWIGKTPCLSN</sequence>
<dbReference type="EMBL" id="KV441476">
    <property type="protein sequence ID" value="OAG21733.1"/>
    <property type="molecule type" value="Genomic_DNA"/>
</dbReference>
<organism evidence="3 4">
    <name type="scientific">Alternaria alternata</name>
    <name type="common">Alternaria rot fungus</name>
    <name type="synonym">Torula alternata</name>
    <dbReference type="NCBI Taxonomy" id="5599"/>
    <lineage>
        <taxon>Eukaryota</taxon>
        <taxon>Fungi</taxon>
        <taxon>Dikarya</taxon>
        <taxon>Ascomycota</taxon>
        <taxon>Pezizomycotina</taxon>
        <taxon>Dothideomycetes</taxon>
        <taxon>Pleosporomycetidae</taxon>
        <taxon>Pleosporales</taxon>
        <taxon>Pleosporineae</taxon>
        <taxon>Pleosporaceae</taxon>
        <taxon>Alternaria</taxon>
        <taxon>Alternaria sect. Alternaria</taxon>
        <taxon>Alternaria alternata complex</taxon>
    </lineage>
</organism>
<dbReference type="GO" id="GO:0042602">
    <property type="term" value="F:riboflavin reductase (NADPH) activity"/>
    <property type="evidence" value="ECO:0007669"/>
    <property type="project" value="TreeGrafter"/>
</dbReference>
<dbReference type="InterPro" id="IPR036291">
    <property type="entry name" value="NAD(P)-bd_dom_sf"/>
</dbReference>
<dbReference type="VEuPathDB" id="FungiDB:CC77DRAFT_836683"/>
<dbReference type="KEGG" id="aalt:CC77DRAFT_836683"/>
<dbReference type="Pfam" id="PF13460">
    <property type="entry name" value="NAD_binding_10"/>
    <property type="match status" value="1"/>
</dbReference>
<dbReference type="InterPro" id="IPR051606">
    <property type="entry name" value="Polyketide_Oxido-like"/>
</dbReference>
<dbReference type="STRING" id="5599.A0A177DPL5"/>
<evidence type="ECO:0000313" key="3">
    <source>
        <dbReference type="EMBL" id="OAG21733.1"/>
    </source>
</evidence>
<reference evidence="3 4" key="1">
    <citation type="submission" date="2016-05" db="EMBL/GenBank/DDBJ databases">
        <title>Comparative analysis of secretome profiles of manganese(II)-oxidizing ascomycete fungi.</title>
        <authorList>
            <consortium name="DOE Joint Genome Institute"/>
            <person name="Zeiner C.A."/>
            <person name="Purvine S.O."/>
            <person name="Zink E.M."/>
            <person name="Wu S."/>
            <person name="Pasa-Tolic L."/>
            <person name="Chaput D.L."/>
            <person name="Haridas S."/>
            <person name="Grigoriev I.V."/>
            <person name="Santelli C.M."/>
            <person name="Hansel C.M."/>
        </authorList>
    </citation>
    <scope>NUCLEOTIDE SEQUENCE [LARGE SCALE GENOMIC DNA]</scope>
    <source>
        <strain evidence="3 4">SRC1lrK2f</strain>
    </source>
</reference>
<dbReference type="PANTHER" id="PTHR43355:SF2">
    <property type="entry name" value="FLAVIN REDUCTASE (NADPH)"/>
    <property type="match status" value="1"/>
</dbReference>
<dbReference type="Gene3D" id="3.40.50.720">
    <property type="entry name" value="NAD(P)-binding Rossmann-like Domain"/>
    <property type="match status" value="1"/>
</dbReference>
<keyword evidence="4" id="KW-1185">Reference proteome</keyword>
<dbReference type="Proteomes" id="UP000077248">
    <property type="component" value="Unassembled WGS sequence"/>
</dbReference>
<dbReference type="GO" id="GO:0004074">
    <property type="term" value="F:biliverdin reductase [NAD(P)H] activity"/>
    <property type="evidence" value="ECO:0007669"/>
    <property type="project" value="TreeGrafter"/>
</dbReference>
<comment type="similarity">
    <text evidence="1">Belongs to the avfA family.</text>
</comment>
<dbReference type="SUPFAM" id="SSF51735">
    <property type="entry name" value="NAD(P)-binding Rossmann-fold domains"/>
    <property type="match status" value="1"/>
</dbReference>
<dbReference type="PANTHER" id="PTHR43355">
    <property type="entry name" value="FLAVIN REDUCTASE (NADPH)"/>
    <property type="match status" value="1"/>
</dbReference>
<dbReference type="GeneID" id="29118947"/>
<dbReference type="AlphaFoldDB" id="A0A177DPL5"/>
<evidence type="ECO:0000313" key="4">
    <source>
        <dbReference type="Proteomes" id="UP000077248"/>
    </source>
</evidence>